<evidence type="ECO:0000313" key="2">
    <source>
        <dbReference type="EMBL" id="KNF67219.1"/>
    </source>
</evidence>
<dbReference type="Proteomes" id="UP000309937">
    <property type="component" value="Unassembled WGS sequence"/>
</dbReference>
<comment type="caution">
    <text evidence="2">The sequence shown here is derived from an EMBL/GenBank/DDBJ whole genome shotgun (WGS) entry which is preliminary data.</text>
</comment>
<dbReference type="PATRIC" id="fig|562.7396.peg.3283"/>
<keyword evidence="1" id="KW-0472">Membrane</keyword>
<protein>
    <submittedName>
        <fullName evidence="2">Uncharacterized protein</fullName>
    </submittedName>
</protein>
<evidence type="ECO:0000256" key="1">
    <source>
        <dbReference type="SAM" id="Phobius"/>
    </source>
</evidence>
<evidence type="ECO:0000313" key="5">
    <source>
        <dbReference type="Proteomes" id="UP000309937"/>
    </source>
</evidence>
<gene>
    <name evidence="3" type="ORF">C9Z68_25355</name>
    <name evidence="2" type="ORF">WR15_16850</name>
</gene>
<evidence type="ECO:0000313" key="4">
    <source>
        <dbReference type="Proteomes" id="UP000037564"/>
    </source>
</evidence>
<dbReference type="RefSeq" id="WP_040091353.1">
    <property type="nucleotide sequence ID" value="NZ_BFZV01000010.1"/>
</dbReference>
<keyword evidence="3" id="KW-0614">Plasmid</keyword>
<geneLocation type="plasmid" evidence="3">
    <name>unnamed1</name>
</geneLocation>
<reference evidence="3 5" key="2">
    <citation type="submission" date="2018-12" db="EMBL/GenBank/DDBJ databases">
        <title>Food and Water Safety Consortium.</title>
        <authorList>
            <person name="Tyson S."/>
            <person name="Peterson C.-L."/>
            <person name="Olson A."/>
            <person name="Tyler S."/>
            <person name="Cabral J."/>
            <person name="Lynch T."/>
            <person name="Knox N."/>
            <person name="Van Domselaar G."/>
            <person name="Graham M."/>
        </authorList>
    </citation>
    <scope>NUCLEOTIDE SEQUENCE [LARGE SCALE GENOMIC DNA]</scope>
    <source>
        <strain evidence="3 5">FWSEC0118</strain>
        <plasmid evidence="3">unnamed1</plasmid>
    </source>
</reference>
<feature type="transmembrane region" description="Helical" evidence="1">
    <location>
        <begin position="122"/>
        <end position="142"/>
    </location>
</feature>
<evidence type="ECO:0000313" key="3">
    <source>
        <dbReference type="EMBL" id="TJQ07049.1"/>
    </source>
</evidence>
<dbReference type="AlphaFoldDB" id="A0A0B0VLE2"/>
<dbReference type="EMBL" id="RRGJ01000114">
    <property type="protein sequence ID" value="TJQ07049.1"/>
    <property type="molecule type" value="Genomic_DNA"/>
</dbReference>
<sequence>METFPAPDDIRGKTADILSALSVDNIPERYGFTAELASLKNCISEDEYCNMEFYETGCAFLKALLRTRLRLKKTDPAHPLLPVISSSVEELRTQLKENEAYVRLLIGMDAVSRRVGVMNVSLLGLTAVMILIIGGTVLAHVWF</sequence>
<name>A0A0B0VLE2_ECOLX</name>
<proteinExistence type="predicted"/>
<organism evidence="2 4">
    <name type="scientific">Escherichia coli</name>
    <dbReference type="NCBI Taxonomy" id="562"/>
    <lineage>
        <taxon>Bacteria</taxon>
        <taxon>Pseudomonadati</taxon>
        <taxon>Pseudomonadota</taxon>
        <taxon>Gammaproteobacteria</taxon>
        <taxon>Enterobacterales</taxon>
        <taxon>Enterobacteriaceae</taxon>
        <taxon>Escherichia</taxon>
    </lineage>
</organism>
<dbReference type="EMBL" id="LGZN01000039">
    <property type="protein sequence ID" value="KNF67219.1"/>
    <property type="molecule type" value="Genomic_DNA"/>
</dbReference>
<dbReference type="Proteomes" id="UP000037564">
    <property type="component" value="Unassembled WGS sequence"/>
</dbReference>
<reference evidence="2 4" key="1">
    <citation type="submission" date="2015-07" db="EMBL/GenBank/DDBJ databases">
        <title>Genome sequences of 64 non-O157:H7 Shiga toxin-producing Escherichia coli strains.</title>
        <authorList>
            <person name="Gonzalez-Escalona N."/>
            <person name="Toro M."/>
            <person name="Timme R."/>
            <person name="Payne J."/>
        </authorList>
    </citation>
    <scope>NUCLEOTIDE SEQUENCE [LARGE SCALE GENOMIC DNA]</scope>
    <source>
        <strain evidence="2 4">CFSAN026843</strain>
    </source>
</reference>
<accession>A0A0B0VLE2</accession>
<keyword evidence="1" id="KW-1133">Transmembrane helix</keyword>
<keyword evidence="1" id="KW-0812">Transmembrane</keyword>